<feature type="domain" description="HTH cro/C1-type" evidence="1">
    <location>
        <begin position="23"/>
        <end position="77"/>
    </location>
</feature>
<dbReference type="Gene3D" id="1.10.260.40">
    <property type="entry name" value="lambda repressor-like DNA-binding domains"/>
    <property type="match status" value="1"/>
</dbReference>
<dbReference type="GO" id="GO:0003677">
    <property type="term" value="F:DNA binding"/>
    <property type="evidence" value="ECO:0007669"/>
    <property type="project" value="InterPro"/>
</dbReference>
<reference evidence="2 3" key="1">
    <citation type="submission" date="2018-05" db="EMBL/GenBank/DDBJ databases">
        <title>Draft genome sequence of Rhodanobacter denitrificans Yn1 isolated from gold copper mine.</title>
        <authorList>
            <person name="Yang N."/>
            <person name="Mazhar H.S."/>
            <person name="Rensing C."/>
        </authorList>
    </citation>
    <scope>NUCLEOTIDE SEQUENCE [LARGE SCALE GENOMIC DNA]</scope>
    <source>
        <strain evidence="2 3">Yn1</strain>
    </source>
</reference>
<dbReference type="AlphaFoldDB" id="A0A368KDC0"/>
<dbReference type="OrthoDB" id="9803379at2"/>
<dbReference type="SUPFAM" id="SSF47413">
    <property type="entry name" value="lambda repressor-like DNA-binding domains"/>
    <property type="match status" value="1"/>
</dbReference>
<dbReference type="InterPro" id="IPR010982">
    <property type="entry name" value="Lambda_DNA-bd_dom_sf"/>
</dbReference>
<dbReference type="Proteomes" id="UP000252387">
    <property type="component" value="Unassembled WGS sequence"/>
</dbReference>
<protein>
    <submittedName>
        <fullName evidence="2">XRE family transcriptional regulator</fullName>
    </submittedName>
</protein>
<dbReference type="EMBL" id="QFWQ01000006">
    <property type="protein sequence ID" value="RCS29827.1"/>
    <property type="molecule type" value="Genomic_DNA"/>
</dbReference>
<dbReference type="SMART" id="SM00530">
    <property type="entry name" value="HTH_XRE"/>
    <property type="match status" value="1"/>
</dbReference>
<proteinExistence type="predicted"/>
<name>A0A368KDC0_9GAMM</name>
<keyword evidence="3" id="KW-1185">Reference proteome</keyword>
<evidence type="ECO:0000313" key="3">
    <source>
        <dbReference type="Proteomes" id="UP000252387"/>
    </source>
</evidence>
<evidence type="ECO:0000313" key="2">
    <source>
        <dbReference type="EMBL" id="RCS29827.1"/>
    </source>
</evidence>
<dbReference type="InterPro" id="IPR001387">
    <property type="entry name" value="Cro/C1-type_HTH"/>
</dbReference>
<dbReference type="CDD" id="cd00093">
    <property type="entry name" value="HTH_XRE"/>
    <property type="match status" value="1"/>
</dbReference>
<dbReference type="Pfam" id="PF13560">
    <property type="entry name" value="HTH_31"/>
    <property type="match status" value="1"/>
</dbReference>
<comment type="caution">
    <text evidence="2">The sequence shown here is derived from an EMBL/GenBank/DDBJ whole genome shotgun (WGS) entry which is preliminary data.</text>
</comment>
<evidence type="ECO:0000259" key="1">
    <source>
        <dbReference type="PROSITE" id="PS50943"/>
    </source>
</evidence>
<dbReference type="RefSeq" id="WP_114343789.1">
    <property type="nucleotide sequence ID" value="NZ_QFWQ01000006.1"/>
</dbReference>
<gene>
    <name evidence="2" type="ORF">DEO45_09630</name>
</gene>
<organism evidence="2 3">
    <name type="scientific">Rhodanobacter denitrificans</name>
    <dbReference type="NCBI Taxonomy" id="666685"/>
    <lineage>
        <taxon>Bacteria</taxon>
        <taxon>Pseudomonadati</taxon>
        <taxon>Pseudomonadota</taxon>
        <taxon>Gammaproteobacteria</taxon>
        <taxon>Lysobacterales</taxon>
        <taxon>Rhodanobacteraceae</taxon>
        <taxon>Rhodanobacter</taxon>
    </lineage>
</organism>
<dbReference type="PROSITE" id="PS50943">
    <property type="entry name" value="HTH_CROC1"/>
    <property type="match status" value="1"/>
</dbReference>
<sequence>MPVPKKTPKSIYRPEILVVIGLLREMRDATGLNQTAFAAKLARSQTYVSQAERGAVRLDALQLRDWCRACGTNLIDWAQRMEGALGEEKATPRKKR</sequence>
<accession>A0A368KDC0</accession>